<dbReference type="GO" id="GO:0007165">
    <property type="term" value="P:signal transduction"/>
    <property type="evidence" value="ECO:0007669"/>
    <property type="project" value="InterPro"/>
</dbReference>
<evidence type="ECO:0000256" key="1">
    <source>
        <dbReference type="ARBA" id="ARBA00022468"/>
    </source>
</evidence>
<evidence type="ECO:0000259" key="2">
    <source>
        <dbReference type="PROSITE" id="PS50238"/>
    </source>
</evidence>
<dbReference type="Gene3D" id="1.10.555.10">
    <property type="entry name" value="Rho GTPase activation protein"/>
    <property type="match status" value="1"/>
</dbReference>
<dbReference type="Proteomes" id="UP000053201">
    <property type="component" value="Unassembled WGS sequence"/>
</dbReference>
<name>A0A0L0HMS0_SPIPD</name>
<dbReference type="OrthoDB" id="3196451at2759"/>
<dbReference type="VEuPathDB" id="FungiDB:SPPG_02704"/>
<dbReference type="GeneID" id="27686271"/>
<protein>
    <recommendedName>
        <fullName evidence="2">Rho-GAP domain-containing protein</fullName>
    </recommendedName>
</protein>
<dbReference type="GO" id="GO:0005096">
    <property type="term" value="F:GTPase activator activity"/>
    <property type="evidence" value="ECO:0007669"/>
    <property type="project" value="UniProtKB-KW"/>
</dbReference>
<evidence type="ECO:0000313" key="4">
    <source>
        <dbReference type="Proteomes" id="UP000053201"/>
    </source>
</evidence>
<keyword evidence="4" id="KW-1185">Reference proteome</keyword>
<dbReference type="RefSeq" id="XP_016610259.1">
    <property type="nucleotide sequence ID" value="XM_016750988.1"/>
</dbReference>
<dbReference type="EMBL" id="KQ257453">
    <property type="protein sequence ID" value="KND02220.1"/>
    <property type="molecule type" value="Genomic_DNA"/>
</dbReference>
<dbReference type="PANTHER" id="PTHR15228:SF25">
    <property type="entry name" value="F-BAR DOMAIN-CONTAINING PROTEIN"/>
    <property type="match status" value="1"/>
</dbReference>
<dbReference type="InterPro" id="IPR051025">
    <property type="entry name" value="RhoGAP"/>
</dbReference>
<dbReference type="SUPFAM" id="SSF48350">
    <property type="entry name" value="GTPase activation domain, GAP"/>
    <property type="match status" value="1"/>
</dbReference>
<gene>
    <name evidence="3" type="ORF">SPPG_02704</name>
</gene>
<evidence type="ECO:0000313" key="3">
    <source>
        <dbReference type="EMBL" id="KND02220.1"/>
    </source>
</evidence>
<dbReference type="PROSITE" id="PS50238">
    <property type="entry name" value="RHOGAP"/>
    <property type="match status" value="1"/>
</dbReference>
<dbReference type="Pfam" id="PF00620">
    <property type="entry name" value="RhoGAP"/>
    <property type="match status" value="1"/>
</dbReference>
<accession>A0A0L0HMS0</accession>
<organism evidence="3 4">
    <name type="scientific">Spizellomyces punctatus (strain DAOM BR117)</name>
    <dbReference type="NCBI Taxonomy" id="645134"/>
    <lineage>
        <taxon>Eukaryota</taxon>
        <taxon>Fungi</taxon>
        <taxon>Fungi incertae sedis</taxon>
        <taxon>Chytridiomycota</taxon>
        <taxon>Chytridiomycota incertae sedis</taxon>
        <taxon>Chytridiomycetes</taxon>
        <taxon>Spizellomycetales</taxon>
        <taxon>Spizellomycetaceae</taxon>
        <taxon>Spizellomyces</taxon>
    </lineage>
</organism>
<dbReference type="InterPro" id="IPR000198">
    <property type="entry name" value="RhoGAP_dom"/>
</dbReference>
<sequence length="444" mass="49328">MDRQRSDGGSRGRRERTSLRTHLPLYLNPPMVRSVDFASVSRDTGANPVNARRLPIIVHECVKFIRTHGLKTTGIFRVNGSERRMAQLAVHFDSPPTYGLGSSFEGYTVYDVADFLKKYLRGVPEPLFTTELYPQFLKCLDVPAEGGTRIRAFRLLLLLLPPTHLVLLETLLELFGLIVQHSAANQMSAHSLARIFSPNVLRPKGQKQPLEEYERCSCVMELLIDHWDHFIVTPCTVRPFQMLDLTYASVREFLGISNLDGFPGIPQMSGQTLNENGFSTTPSIENEEAENSIGKGAVDSKRMVAVDTAPNIPLAKAVDSDCDSGIVSESGTVNITLVRRVRTAPTKRTRGVPENVTDPKQNAVLRNIPEDRSSVVVFPGRPPKKLRGIGSMTHLRRRTLATDPSSLFADPGDDSSNNQAQELEMLRRANEELTAHLEAVLSHI</sequence>
<feature type="domain" description="Rho-GAP" evidence="2">
    <location>
        <begin position="35"/>
        <end position="231"/>
    </location>
</feature>
<reference evidence="3 4" key="1">
    <citation type="submission" date="2009-08" db="EMBL/GenBank/DDBJ databases">
        <title>The Genome Sequence of Spizellomyces punctatus strain DAOM BR117.</title>
        <authorList>
            <consortium name="The Broad Institute Genome Sequencing Platform"/>
            <person name="Russ C."/>
            <person name="Cuomo C."/>
            <person name="Shea T."/>
            <person name="Young S.K."/>
            <person name="Zeng Q."/>
            <person name="Koehrsen M."/>
            <person name="Haas B."/>
            <person name="Borodovsky M."/>
            <person name="Guigo R."/>
            <person name="Alvarado L."/>
            <person name="Berlin A."/>
            <person name="Bochicchio J."/>
            <person name="Borenstein D."/>
            <person name="Chapman S."/>
            <person name="Chen Z."/>
            <person name="Engels R."/>
            <person name="Freedman E."/>
            <person name="Gellesch M."/>
            <person name="Goldberg J."/>
            <person name="Griggs A."/>
            <person name="Gujja S."/>
            <person name="Heiman D."/>
            <person name="Hepburn T."/>
            <person name="Howarth C."/>
            <person name="Jen D."/>
            <person name="Larson L."/>
            <person name="Lewis B."/>
            <person name="Mehta T."/>
            <person name="Park D."/>
            <person name="Pearson M."/>
            <person name="Roberts A."/>
            <person name="Saif S."/>
            <person name="Shenoy N."/>
            <person name="Sisk P."/>
            <person name="Stolte C."/>
            <person name="Sykes S."/>
            <person name="Thomson T."/>
            <person name="Walk T."/>
            <person name="White J."/>
            <person name="Yandava C."/>
            <person name="Burger G."/>
            <person name="Gray M.W."/>
            <person name="Holland P.W.H."/>
            <person name="King N."/>
            <person name="Lang F.B.F."/>
            <person name="Roger A.J."/>
            <person name="Ruiz-Trillo I."/>
            <person name="Lander E."/>
            <person name="Nusbaum C."/>
        </authorList>
    </citation>
    <scope>NUCLEOTIDE SEQUENCE [LARGE SCALE GENOMIC DNA]</scope>
    <source>
        <strain evidence="3 4">DAOM BR117</strain>
    </source>
</reference>
<proteinExistence type="predicted"/>
<dbReference type="SMART" id="SM00324">
    <property type="entry name" value="RhoGAP"/>
    <property type="match status" value="1"/>
</dbReference>
<keyword evidence="1" id="KW-0343">GTPase activation</keyword>
<dbReference type="PANTHER" id="PTHR15228">
    <property type="entry name" value="SPERMATHECAL PHYSIOLOGY VARIANT"/>
    <property type="match status" value="1"/>
</dbReference>
<dbReference type="AlphaFoldDB" id="A0A0L0HMS0"/>
<dbReference type="InterPro" id="IPR008936">
    <property type="entry name" value="Rho_GTPase_activation_prot"/>
</dbReference>